<dbReference type="GO" id="GO:0007165">
    <property type="term" value="P:signal transduction"/>
    <property type="evidence" value="ECO:0007669"/>
    <property type="project" value="InterPro"/>
</dbReference>
<sequence length="296" mass="33308">MTSPPARPVKVFCSYSIEDEAYRQEFDMALAGMRGAGLVETWSFRSIPPGEAVESRVAQALNEADIIVLLVSASFLDSDYCWDIEMRRAVERHDRGDARLVPVVVRSCEWSDAPFAGLSALPQDAKPVASWTHRDEAWTSVARGIRTLVSEIRSGARPARTVRQATPAMPTYRDAAGFLSAAGVVQVVSTRDRDREKPIDGPILVYENSFQKTWLLITESKIACILDDLTKPATYDPLKWQESVEDALPVRIEPYRRTSGFLHFGSRRRQWLYSYHLHRDPSALKSRLEALLKRAG</sequence>
<dbReference type="EMBL" id="CP012673">
    <property type="protein sequence ID" value="AUX38942.1"/>
    <property type="molecule type" value="Genomic_DNA"/>
</dbReference>
<proteinExistence type="predicted"/>
<dbReference type="SMART" id="SM00255">
    <property type="entry name" value="TIR"/>
    <property type="match status" value="1"/>
</dbReference>
<evidence type="ECO:0000259" key="1">
    <source>
        <dbReference type="PROSITE" id="PS50104"/>
    </source>
</evidence>
<organism evidence="2 3">
    <name type="scientific">Sorangium cellulosum</name>
    <name type="common">Polyangium cellulosum</name>
    <dbReference type="NCBI Taxonomy" id="56"/>
    <lineage>
        <taxon>Bacteria</taxon>
        <taxon>Pseudomonadati</taxon>
        <taxon>Myxococcota</taxon>
        <taxon>Polyangia</taxon>
        <taxon>Polyangiales</taxon>
        <taxon>Polyangiaceae</taxon>
        <taxon>Sorangium</taxon>
    </lineage>
</organism>
<evidence type="ECO:0000313" key="3">
    <source>
        <dbReference type="Proteomes" id="UP000238348"/>
    </source>
</evidence>
<evidence type="ECO:0000313" key="2">
    <source>
        <dbReference type="EMBL" id="AUX38942.1"/>
    </source>
</evidence>
<dbReference type="PROSITE" id="PS50104">
    <property type="entry name" value="TIR"/>
    <property type="match status" value="1"/>
</dbReference>
<dbReference type="Proteomes" id="UP000238348">
    <property type="component" value="Chromosome"/>
</dbReference>
<protein>
    <recommendedName>
        <fullName evidence="1">TIR domain-containing protein</fullName>
    </recommendedName>
</protein>
<dbReference type="Pfam" id="PF13676">
    <property type="entry name" value="TIR_2"/>
    <property type="match status" value="1"/>
</dbReference>
<reference evidence="2 3" key="1">
    <citation type="submission" date="2015-09" db="EMBL/GenBank/DDBJ databases">
        <title>Sorangium comparison.</title>
        <authorList>
            <person name="Zaburannyi N."/>
            <person name="Bunk B."/>
            <person name="Overmann J."/>
            <person name="Mueller R."/>
        </authorList>
    </citation>
    <scope>NUCLEOTIDE SEQUENCE [LARGE SCALE GENOMIC DNA]</scope>
    <source>
        <strain evidence="2 3">So ce26</strain>
    </source>
</reference>
<gene>
    <name evidence="2" type="ORF">SOCE26_003230</name>
</gene>
<feature type="domain" description="TIR" evidence="1">
    <location>
        <begin position="7"/>
        <end position="145"/>
    </location>
</feature>
<dbReference type="Gene3D" id="3.40.50.10140">
    <property type="entry name" value="Toll/interleukin-1 receptor homology (TIR) domain"/>
    <property type="match status" value="1"/>
</dbReference>
<dbReference type="InterPro" id="IPR035897">
    <property type="entry name" value="Toll_tir_struct_dom_sf"/>
</dbReference>
<dbReference type="AlphaFoldDB" id="A0A2L0EI18"/>
<dbReference type="InterPro" id="IPR000157">
    <property type="entry name" value="TIR_dom"/>
</dbReference>
<accession>A0A2L0EI18</accession>
<name>A0A2L0EI18_SORCE</name>
<dbReference type="SUPFAM" id="SSF52200">
    <property type="entry name" value="Toll/Interleukin receptor TIR domain"/>
    <property type="match status" value="1"/>
</dbReference>